<name>A0A238JMU6_9RHOB</name>
<organism evidence="1 2">
    <name type="scientific">Octadecabacter ascidiaceicola</name>
    <dbReference type="NCBI Taxonomy" id="1655543"/>
    <lineage>
        <taxon>Bacteria</taxon>
        <taxon>Pseudomonadati</taxon>
        <taxon>Pseudomonadota</taxon>
        <taxon>Alphaproteobacteria</taxon>
        <taxon>Rhodobacterales</taxon>
        <taxon>Roseobacteraceae</taxon>
        <taxon>Octadecabacter</taxon>
    </lineage>
</organism>
<dbReference type="AlphaFoldDB" id="A0A238JMU6"/>
<dbReference type="EMBL" id="FXYD01000001">
    <property type="protein sequence ID" value="SMX31815.1"/>
    <property type="molecule type" value="Genomic_DNA"/>
</dbReference>
<evidence type="ECO:0000313" key="2">
    <source>
        <dbReference type="Proteomes" id="UP000203464"/>
    </source>
</evidence>
<reference evidence="2" key="1">
    <citation type="submission" date="2017-05" db="EMBL/GenBank/DDBJ databases">
        <authorList>
            <person name="Rodrigo-Torres L."/>
            <person name="Arahal R. D."/>
            <person name="Lucena T."/>
        </authorList>
    </citation>
    <scope>NUCLEOTIDE SEQUENCE [LARGE SCALE GENOMIC DNA]</scope>
    <source>
        <strain evidence="2">CECT 8868</strain>
    </source>
</reference>
<evidence type="ECO:0000313" key="1">
    <source>
        <dbReference type="EMBL" id="SMX31815.1"/>
    </source>
</evidence>
<protein>
    <submittedName>
        <fullName evidence="1">Uncharacterized protein</fullName>
    </submittedName>
</protein>
<dbReference type="Proteomes" id="UP000203464">
    <property type="component" value="Unassembled WGS sequence"/>
</dbReference>
<keyword evidence="2" id="KW-1185">Reference proteome</keyword>
<accession>A0A238JMU6</accession>
<sequence>MYLNSRTLEILNWIKANLERPGAPEPESHSRQFYLSVSRLSSGEFGKADLKLVFEWTRPRSEVVSSFDTPPGYETHDSWAPLRAMNELHAFLQPNVDGET</sequence>
<proteinExistence type="predicted"/>
<gene>
    <name evidence="1" type="ORF">OCA8868_00533</name>
</gene>